<keyword evidence="2" id="KW-1185">Reference proteome</keyword>
<dbReference type="EMBL" id="AKCV02000026">
    <property type="protein sequence ID" value="TMS56804.1"/>
    <property type="molecule type" value="Genomic_DNA"/>
</dbReference>
<gene>
    <name evidence="1" type="ORF">MW7_017190</name>
</gene>
<dbReference type="Proteomes" id="UP000004277">
    <property type="component" value="Unassembled WGS sequence"/>
</dbReference>
<evidence type="ECO:0000313" key="1">
    <source>
        <dbReference type="EMBL" id="TMS56804.1"/>
    </source>
</evidence>
<reference evidence="1" key="1">
    <citation type="submission" date="2019-05" db="EMBL/GenBank/DDBJ databases">
        <title>Revised genome assembly of Burkholderiaceae (previously Ralstonia) sp. PBA.</title>
        <authorList>
            <person name="Gan H.M."/>
        </authorList>
    </citation>
    <scope>NUCLEOTIDE SEQUENCE</scope>
    <source>
        <strain evidence="1">PBA</strain>
    </source>
</reference>
<accession>A0ACD3SKP3</accession>
<name>A0ACD3SKP3_9BURK</name>
<proteinExistence type="predicted"/>
<evidence type="ECO:0000313" key="2">
    <source>
        <dbReference type="Proteomes" id="UP000004277"/>
    </source>
</evidence>
<organism evidence="1 2">
    <name type="scientific">Imbroritus primus</name>
    <dbReference type="NCBI Taxonomy" id="3058603"/>
    <lineage>
        <taxon>Bacteria</taxon>
        <taxon>Pseudomonadati</taxon>
        <taxon>Pseudomonadota</taxon>
        <taxon>Betaproteobacteria</taxon>
        <taxon>Burkholderiales</taxon>
        <taxon>Burkholderiaceae</taxon>
        <taxon>Imbroritus</taxon>
    </lineage>
</organism>
<comment type="caution">
    <text evidence="1">The sequence shown here is derived from an EMBL/GenBank/DDBJ whole genome shotgun (WGS) entry which is preliminary data.</text>
</comment>
<protein>
    <submittedName>
        <fullName evidence="1">ABC transporter substrate-binding protein</fullName>
    </submittedName>
</protein>
<sequence length="344" mass="37297">MTRPEETVMTPRRLVQSICAALTLVAAVPAYAQREVVRYQEYPGSIIHLGNWVMKEKGFCEKQGLDCQTVLLASGPLAQQAAAAKSVDMIVSSMDVMLQAASKGNDLMVVGSMMTNNIYSLSVGAHVPQPNAAAGYGGNMKDLADKRIGVSARGSATEMYVKSLFAGAGVPSDKVTFIAVGGPPSAYAALQAKQVDAILSWDPVPALCEATKSCTVAVDMRKGQGPDDVKAMNGGFVVWQARREYVEKEAGKIEKFLRAQDEAFAWLRDPKNAAETLEIAKKYFKLGDVPNREQVIQQVVTETVGQYGAKLDRKVIDGFNQFLVKNKMIDKPLDVKRVVYSKAP</sequence>